<gene>
    <name evidence="3" type="ORF">BT96DRAFT_298800</name>
</gene>
<organism evidence="3 4">
    <name type="scientific">Gymnopus androsaceus JB14</name>
    <dbReference type="NCBI Taxonomy" id="1447944"/>
    <lineage>
        <taxon>Eukaryota</taxon>
        <taxon>Fungi</taxon>
        <taxon>Dikarya</taxon>
        <taxon>Basidiomycota</taxon>
        <taxon>Agaricomycotina</taxon>
        <taxon>Agaricomycetes</taxon>
        <taxon>Agaricomycetidae</taxon>
        <taxon>Agaricales</taxon>
        <taxon>Marasmiineae</taxon>
        <taxon>Omphalotaceae</taxon>
        <taxon>Gymnopus</taxon>
    </lineage>
</organism>
<feature type="compositionally biased region" description="Basic and acidic residues" evidence="1">
    <location>
        <begin position="235"/>
        <end position="272"/>
    </location>
</feature>
<dbReference type="Pfam" id="PF00397">
    <property type="entry name" value="WW"/>
    <property type="match status" value="1"/>
</dbReference>
<evidence type="ECO:0000259" key="2">
    <source>
        <dbReference type="PROSITE" id="PS50020"/>
    </source>
</evidence>
<dbReference type="PROSITE" id="PS01159">
    <property type="entry name" value="WW_DOMAIN_1"/>
    <property type="match status" value="1"/>
</dbReference>
<feature type="compositionally biased region" description="Basic and acidic residues" evidence="1">
    <location>
        <begin position="695"/>
        <end position="706"/>
    </location>
</feature>
<name>A0A6A4H220_9AGAR</name>
<proteinExistence type="predicted"/>
<dbReference type="PROSITE" id="PS50020">
    <property type="entry name" value="WW_DOMAIN_2"/>
    <property type="match status" value="1"/>
</dbReference>
<feature type="compositionally biased region" description="Basic and acidic residues" evidence="1">
    <location>
        <begin position="214"/>
        <end position="229"/>
    </location>
</feature>
<accession>A0A6A4H220</accession>
<protein>
    <recommendedName>
        <fullName evidence="2">WW domain-containing protein</fullName>
    </recommendedName>
</protein>
<feature type="compositionally biased region" description="Pro residues" evidence="1">
    <location>
        <begin position="431"/>
        <end position="440"/>
    </location>
</feature>
<dbReference type="Gene3D" id="2.20.70.10">
    <property type="match status" value="1"/>
</dbReference>
<evidence type="ECO:0000313" key="4">
    <source>
        <dbReference type="Proteomes" id="UP000799118"/>
    </source>
</evidence>
<evidence type="ECO:0000313" key="3">
    <source>
        <dbReference type="EMBL" id="KAE9391720.1"/>
    </source>
</evidence>
<evidence type="ECO:0000256" key="1">
    <source>
        <dbReference type="SAM" id="MobiDB-lite"/>
    </source>
</evidence>
<dbReference type="AlphaFoldDB" id="A0A6A4H220"/>
<dbReference type="OrthoDB" id="548295at2759"/>
<feature type="compositionally biased region" description="Low complexity" evidence="1">
    <location>
        <begin position="315"/>
        <end position="331"/>
    </location>
</feature>
<feature type="compositionally biased region" description="Low complexity" evidence="1">
    <location>
        <begin position="467"/>
        <end position="484"/>
    </location>
</feature>
<feature type="compositionally biased region" description="Low complexity" evidence="1">
    <location>
        <begin position="503"/>
        <end position="516"/>
    </location>
</feature>
<keyword evidence="4" id="KW-1185">Reference proteome</keyword>
<dbReference type="CDD" id="cd00201">
    <property type="entry name" value="WW"/>
    <property type="match status" value="1"/>
</dbReference>
<reference evidence="3" key="1">
    <citation type="journal article" date="2019" name="Environ. Microbiol.">
        <title>Fungal ecological strategies reflected in gene transcription - a case study of two litter decomposers.</title>
        <authorList>
            <person name="Barbi F."/>
            <person name="Kohler A."/>
            <person name="Barry K."/>
            <person name="Baskaran P."/>
            <person name="Daum C."/>
            <person name="Fauchery L."/>
            <person name="Ihrmark K."/>
            <person name="Kuo A."/>
            <person name="LaButti K."/>
            <person name="Lipzen A."/>
            <person name="Morin E."/>
            <person name="Grigoriev I.V."/>
            <person name="Henrissat B."/>
            <person name="Lindahl B."/>
            <person name="Martin F."/>
        </authorList>
    </citation>
    <scope>NUCLEOTIDE SEQUENCE</scope>
    <source>
        <strain evidence="3">JB14</strain>
    </source>
</reference>
<feature type="compositionally biased region" description="Gly residues" evidence="1">
    <location>
        <begin position="68"/>
        <end position="77"/>
    </location>
</feature>
<dbReference type="Proteomes" id="UP000799118">
    <property type="component" value="Unassembled WGS sequence"/>
</dbReference>
<dbReference type="SMART" id="SM00456">
    <property type="entry name" value="WW"/>
    <property type="match status" value="1"/>
</dbReference>
<feature type="compositionally biased region" description="Basic and acidic residues" evidence="1">
    <location>
        <begin position="487"/>
        <end position="500"/>
    </location>
</feature>
<feature type="compositionally biased region" description="Polar residues" evidence="1">
    <location>
        <begin position="381"/>
        <end position="392"/>
    </location>
</feature>
<feature type="compositionally biased region" description="Basic and acidic residues" evidence="1">
    <location>
        <begin position="139"/>
        <end position="150"/>
    </location>
</feature>
<feature type="domain" description="WW" evidence="2">
    <location>
        <begin position="83"/>
        <end position="117"/>
    </location>
</feature>
<feature type="compositionally biased region" description="Polar residues" evidence="1">
    <location>
        <begin position="94"/>
        <end position="119"/>
    </location>
</feature>
<dbReference type="InterPro" id="IPR001202">
    <property type="entry name" value="WW_dom"/>
</dbReference>
<dbReference type="EMBL" id="ML769614">
    <property type="protein sequence ID" value="KAE9391720.1"/>
    <property type="molecule type" value="Genomic_DNA"/>
</dbReference>
<feature type="compositionally biased region" description="Polar residues" evidence="1">
    <location>
        <begin position="21"/>
        <end position="30"/>
    </location>
</feature>
<feature type="compositionally biased region" description="Basic and acidic residues" evidence="1">
    <location>
        <begin position="282"/>
        <end position="295"/>
    </location>
</feature>
<feature type="compositionally biased region" description="Basic and acidic residues" evidence="1">
    <location>
        <begin position="562"/>
        <end position="590"/>
    </location>
</feature>
<dbReference type="SUPFAM" id="SSF51045">
    <property type="entry name" value="WW domain"/>
    <property type="match status" value="1"/>
</dbReference>
<feature type="region of interest" description="Disordered" evidence="1">
    <location>
        <begin position="21"/>
        <end position="740"/>
    </location>
</feature>
<feature type="compositionally biased region" description="Polar residues" evidence="1">
    <location>
        <begin position="630"/>
        <end position="654"/>
    </location>
</feature>
<sequence length="761" mass="83625">MILLPLLLQMRRIRIRTALTAPSQNPSPSVQMIHGLPPKPIVSAVPPMPPSNSSLTEATAMATRESGSGKGKNGGGSSKSSEPPLPPNWEVRHSQSTKQVYYYNNRTHQSTWERPSSHQPTREHHGDSARPSLSSKRSLSFDDRRYRPGEGDTSPDDAYERSNRFASPGPGYRRSPGRDSSPYSKHRPRSPSPGALRSRDSGRHGRPSQSASAKDSRHANRDRDRDALHFSENGDSDRHWSPSSPKDSRHYQRQRPQEIDEGKSRSERERSISRNSTHSRRGAREDREQDLRESQTHSSNHKHRSPSPHSREQRSSSSNTTKRGRPTRFGTPPRPTILASDHDDWVPDELLAPSHDEKSTGRPSQERPAGNAPPVDMYDSGQPSQPDTSPESQPRRKRAPLPSQSTRFREMSRNGKLPDLPVPPVQEQASPPSPPSPPARQQPSTLARDLPPHQRPSKPAPIKNDDSIPSSSSSSLRPRNQSPPARQTDDRGLKERREDGPGSARSADDSSSLSSRTIVDTVIRPGSGMYADREPMVIENDVSQLPKAPRAMDTALSAPRFPGRDGGVDHRDNGPQFQHHPDRPRKDEMTGPRGRGGRGARGRGPPLLSGTNSVPVGNRIGADGIPNGPARSTSNPTSRMPLSSANMIPVTNNRYAAAESGKVNEEPRNPMPRNGAANDRRHPRNGNDAHSGSMGRDEPSGRESGRGRAPTPPVISPPVHRSRNDSMPPSPVYRQRRTHTSATLSGLNFTQVGTKLGPWTL</sequence>
<dbReference type="InterPro" id="IPR036020">
    <property type="entry name" value="WW_dom_sf"/>
</dbReference>